<dbReference type="Proteomes" id="UP001231924">
    <property type="component" value="Unassembled WGS sequence"/>
</dbReference>
<keyword evidence="2" id="KW-1133">Transmembrane helix</keyword>
<proteinExistence type="predicted"/>
<evidence type="ECO:0000256" key="1">
    <source>
        <dbReference type="SAM" id="MobiDB-lite"/>
    </source>
</evidence>
<dbReference type="RefSeq" id="WP_286052911.1">
    <property type="nucleotide sequence ID" value="NZ_JASVWF010000002.1"/>
</dbReference>
<feature type="transmembrane region" description="Helical" evidence="2">
    <location>
        <begin position="92"/>
        <end position="112"/>
    </location>
</feature>
<feature type="region of interest" description="Disordered" evidence="1">
    <location>
        <begin position="1"/>
        <end position="68"/>
    </location>
</feature>
<sequence length="169" mass="17229">MTQETGRPGTPAPTPRPTGDGGAAPDRRPPQSYGPRPMAGGPRYAPHPGRPGMPLQGPPGQGWAPGWVPIEDGPEYDADYDTDDPRPPGNGAAAFSAVLGVLALLVSLRPLAFGSMALAWDTFVGIGIALLALVAGAVGLRTPVRRPVAAVGMTLAVVALLVVAVLPTF</sequence>
<organism evidence="3 4">
    <name type="scientific">Actinomycetospora termitidis</name>
    <dbReference type="NCBI Taxonomy" id="3053470"/>
    <lineage>
        <taxon>Bacteria</taxon>
        <taxon>Bacillati</taxon>
        <taxon>Actinomycetota</taxon>
        <taxon>Actinomycetes</taxon>
        <taxon>Pseudonocardiales</taxon>
        <taxon>Pseudonocardiaceae</taxon>
        <taxon>Actinomycetospora</taxon>
    </lineage>
</organism>
<feature type="transmembrane region" description="Helical" evidence="2">
    <location>
        <begin position="147"/>
        <end position="166"/>
    </location>
</feature>
<accession>A0ABT7M7F3</accession>
<evidence type="ECO:0000256" key="2">
    <source>
        <dbReference type="SAM" id="Phobius"/>
    </source>
</evidence>
<feature type="transmembrane region" description="Helical" evidence="2">
    <location>
        <begin position="118"/>
        <end position="140"/>
    </location>
</feature>
<gene>
    <name evidence="3" type="ORF">QRT03_11585</name>
</gene>
<dbReference type="EMBL" id="JASVWF010000002">
    <property type="protein sequence ID" value="MDL5156604.1"/>
    <property type="molecule type" value="Genomic_DNA"/>
</dbReference>
<keyword evidence="4" id="KW-1185">Reference proteome</keyword>
<name>A0ABT7M7F3_9PSEU</name>
<evidence type="ECO:0000313" key="4">
    <source>
        <dbReference type="Proteomes" id="UP001231924"/>
    </source>
</evidence>
<reference evidence="3 4" key="1">
    <citation type="submission" date="2023-06" db="EMBL/GenBank/DDBJ databases">
        <title>Actinomycetospora Odt1-22.</title>
        <authorList>
            <person name="Supong K."/>
        </authorList>
    </citation>
    <scope>NUCLEOTIDE SEQUENCE [LARGE SCALE GENOMIC DNA]</scope>
    <source>
        <strain evidence="3 4">Odt1-22</strain>
    </source>
</reference>
<protein>
    <submittedName>
        <fullName evidence="3">Uncharacterized protein</fullName>
    </submittedName>
</protein>
<keyword evidence="2" id="KW-0812">Transmembrane</keyword>
<comment type="caution">
    <text evidence="3">The sequence shown here is derived from an EMBL/GenBank/DDBJ whole genome shotgun (WGS) entry which is preliminary data.</text>
</comment>
<evidence type="ECO:0000313" key="3">
    <source>
        <dbReference type="EMBL" id="MDL5156604.1"/>
    </source>
</evidence>
<keyword evidence="2" id="KW-0472">Membrane</keyword>